<feature type="chain" id="PRO_5037070995" evidence="3">
    <location>
        <begin position="51"/>
        <end position="690"/>
    </location>
</feature>
<sequence length="690" mass="73197">MTEHAFARQIRPARPRLRTILGATVLAAGLSCAPVVLPAGSAFLSTSAQAADPMQITGTTVYDSTKSLGDTATLKSKISALSKKHNVDLHVVVIDKFENPSTSSSWTKALATKNNWGSADVVLVIATESRQAYFLAGSTKTLSSDQQTKVYQNYIKPKLQNSDYSGAALAAVEGIEAQKGGSSSGVVTGVLGVGAAATVGAGGYAMYRRRKKKNAQLQQSQRSYGAPRNYSPIPEVPLEELRTRAGSALLQADTTMSHAKQELDFARAQYSDQQVAEFAQEIARAEDLMRKSFQRQQLLTDSIPDTEAEQRAWLTEIIDNSQEVTRIAQEQDAKLAQLRNLEQEAPQAIEALAQRLPQLRASVEEIAAQYRALKERYLPSALEPISKTPTLLESNMVLCAAEVEKAQATVATARSEAVAHLRTAEEAASQIQALGAAVNTRSQELEQAQLGLSTDLLSIQRDVAEAKSLAASQRRDDLGAVAAGMEAVLNQVNLSASARPNDPLTLANQLRQLSAELDKAMTNMRATRERSRAASQNLDRTMRSAYAAVNGARSYINNRRAAVGPMTLTAVSEAERHLGQAQRLASSDPLNAMKEANMAIQKATDAQNRAQSEVGNYYNNQNDRGGGSFGGDLAKGLLLGALMTAMNSGTSSWGSSGGHSSGGSSGGSWGGGFSGGGGDWGSGGGDGGSF</sequence>
<feature type="domain" description="TPM" evidence="4">
    <location>
        <begin position="61"/>
        <end position="177"/>
    </location>
</feature>
<name>A0A930PMS0_9MICC</name>
<proteinExistence type="predicted"/>
<accession>A0A930PMS0</accession>
<comment type="caution">
    <text evidence="5">The sequence shown here is derived from an EMBL/GenBank/DDBJ whole genome shotgun (WGS) entry which is preliminary data.</text>
</comment>
<evidence type="ECO:0000313" key="6">
    <source>
        <dbReference type="Proteomes" id="UP000713964"/>
    </source>
</evidence>
<dbReference type="Proteomes" id="UP000713964">
    <property type="component" value="Unassembled WGS sequence"/>
</dbReference>
<protein>
    <submittedName>
        <fullName evidence="5">TPM domain-containing protein</fullName>
    </submittedName>
</protein>
<dbReference type="Pfam" id="PF04536">
    <property type="entry name" value="TPM_phosphatase"/>
    <property type="match status" value="1"/>
</dbReference>
<evidence type="ECO:0000259" key="4">
    <source>
        <dbReference type="Pfam" id="PF04536"/>
    </source>
</evidence>
<dbReference type="Gene3D" id="3.10.310.50">
    <property type="match status" value="1"/>
</dbReference>
<organism evidence="5 6">
    <name type="scientific">Rothia mucilaginosa</name>
    <dbReference type="NCBI Taxonomy" id="43675"/>
    <lineage>
        <taxon>Bacteria</taxon>
        <taxon>Bacillati</taxon>
        <taxon>Actinomycetota</taxon>
        <taxon>Actinomycetes</taxon>
        <taxon>Micrococcales</taxon>
        <taxon>Micrococcaceae</taxon>
        <taxon>Rothia</taxon>
    </lineage>
</organism>
<reference evidence="5" key="1">
    <citation type="submission" date="2020-04" db="EMBL/GenBank/DDBJ databases">
        <title>Deep metagenomics examines the oral microbiome during advanced dental caries in children, revealing novel taxa and co-occurrences with host molecules.</title>
        <authorList>
            <person name="Baker J.L."/>
            <person name="Morton J.T."/>
            <person name="Dinis M."/>
            <person name="Alvarez R."/>
            <person name="Tran N.C."/>
            <person name="Knight R."/>
            <person name="Edlund A."/>
        </authorList>
    </citation>
    <scope>NUCLEOTIDE SEQUENCE</scope>
    <source>
        <strain evidence="5">JCVI_29_bin.11</strain>
    </source>
</reference>
<evidence type="ECO:0000256" key="1">
    <source>
        <dbReference type="SAM" id="Coils"/>
    </source>
</evidence>
<dbReference type="AlphaFoldDB" id="A0A930PMS0"/>
<feature type="coiled-coil region" evidence="1">
    <location>
        <begin position="324"/>
        <end position="376"/>
    </location>
</feature>
<keyword evidence="1" id="KW-0175">Coiled coil</keyword>
<evidence type="ECO:0000313" key="5">
    <source>
        <dbReference type="EMBL" id="MBF1659447.1"/>
    </source>
</evidence>
<evidence type="ECO:0000256" key="2">
    <source>
        <dbReference type="SAM" id="MobiDB-lite"/>
    </source>
</evidence>
<feature type="signal peptide" evidence="3">
    <location>
        <begin position="1"/>
        <end position="50"/>
    </location>
</feature>
<feature type="region of interest" description="Disordered" evidence="2">
    <location>
        <begin position="649"/>
        <end position="690"/>
    </location>
</feature>
<keyword evidence="3" id="KW-0732">Signal</keyword>
<feature type="compositionally biased region" description="Gly residues" evidence="2">
    <location>
        <begin position="655"/>
        <end position="690"/>
    </location>
</feature>
<dbReference type="InterPro" id="IPR007621">
    <property type="entry name" value="TPM_dom"/>
</dbReference>
<gene>
    <name evidence="5" type="ORF">HXO58_06400</name>
</gene>
<dbReference type="EMBL" id="JABZXL010000017">
    <property type="protein sequence ID" value="MBF1659447.1"/>
    <property type="molecule type" value="Genomic_DNA"/>
</dbReference>
<evidence type="ECO:0000256" key="3">
    <source>
        <dbReference type="SAM" id="SignalP"/>
    </source>
</evidence>